<sequence length="101" mass="10579">MGAMCKPKDGSDAVPDPVVAREQVKADMARNDDQVAGTAPQAESEAKHSKSSSGMKLITKEDMKNMNFDPPPAAGDEPAGGIPEEEDLGFGADDLEGMDDD</sequence>
<evidence type="ECO:0000256" key="1">
    <source>
        <dbReference type="SAM" id="MobiDB-lite"/>
    </source>
</evidence>
<organism evidence="2">
    <name type="scientific">Lotharella globosa</name>
    <dbReference type="NCBI Taxonomy" id="91324"/>
    <lineage>
        <taxon>Eukaryota</taxon>
        <taxon>Sar</taxon>
        <taxon>Rhizaria</taxon>
        <taxon>Cercozoa</taxon>
        <taxon>Chlorarachniophyceae</taxon>
        <taxon>Lotharella</taxon>
    </lineage>
</organism>
<gene>
    <name evidence="2" type="ORF">LGLO00237_LOCUS925</name>
</gene>
<evidence type="ECO:0000313" key="2">
    <source>
        <dbReference type="EMBL" id="CAE0644877.1"/>
    </source>
</evidence>
<feature type="region of interest" description="Disordered" evidence="1">
    <location>
        <begin position="27"/>
        <end position="101"/>
    </location>
</feature>
<dbReference type="EMBL" id="HBIV01001339">
    <property type="protein sequence ID" value="CAE0644877.1"/>
    <property type="molecule type" value="Transcribed_RNA"/>
</dbReference>
<dbReference type="AlphaFoldDB" id="A0A7S3Y9I5"/>
<proteinExistence type="predicted"/>
<reference evidence="2" key="1">
    <citation type="submission" date="2021-01" db="EMBL/GenBank/DDBJ databases">
        <authorList>
            <person name="Corre E."/>
            <person name="Pelletier E."/>
            <person name="Niang G."/>
            <person name="Scheremetjew M."/>
            <person name="Finn R."/>
            <person name="Kale V."/>
            <person name="Holt S."/>
            <person name="Cochrane G."/>
            <person name="Meng A."/>
            <person name="Brown T."/>
            <person name="Cohen L."/>
        </authorList>
    </citation>
    <scope>NUCLEOTIDE SEQUENCE</scope>
    <source>
        <strain evidence="2">CCCM811</strain>
    </source>
</reference>
<feature type="compositionally biased region" description="Acidic residues" evidence="1">
    <location>
        <begin position="83"/>
        <end position="101"/>
    </location>
</feature>
<name>A0A7S3Y9I5_9EUKA</name>
<protein>
    <submittedName>
        <fullName evidence="2">Uncharacterized protein</fullName>
    </submittedName>
</protein>
<accession>A0A7S3Y9I5</accession>